<dbReference type="GO" id="GO:0046872">
    <property type="term" value="F:metal ion binding"/>
    <property type="evidence" value="ECO:0007669"/>
    <property type="project" value="UniProtKB-KW"/>
</dbReference>
<accession>A0A367YTM0</accession>
<evidence type="ECO:0000256" key="9">
    <source>
        <dbReference type="ARBA" id="ARBA00049940"/>
    </source>
</evidence>
<evidence type="ECO:0000256" key="3">
    <source>
        <dbReference type="ARBA" id="ARBA00022692"/>
    </source>
</evidence>
<evidence type="ECO:0000256" key="4">
    <source>
        <dbReference type="ARBA" id="ARBA00022989"/>
    </source>
</evidence>
<name>A0A367YTM0_9ACTN</name>
<keyword evidence="10" id="KW-0479">Metal-binding</keyword>
<organism evidence="11 12">
    <name type="scientific">Desertihabitans brevis</name>
    <dbReference type="NCBI Taxonomy" id="2268447"/>
    <lineage>
        <taxon>Bacteria</taxon>
        <taxon>Bacillati</taxon>
        <taxon>Actinomycetota</taxon>
        <taxon>Actinomycetes</taxon>
        <taxon>Propionibacteriales</taxon>
        <taxon>Propionibacteriaceae</taxon>
        <taxon>Desertihabitans</taxon>
    </lineage>
</organism>
<dbReference type="GO" id="GO:0062054">
    <property type="term" value="F:fluoride channel activity"/>
    <property type="evidence" value="ECO:0007669"/>
    <property type="project" value="UniProtKB-UniRule"/>
</dbReference>
<dbReference type="GO" id="GO:0140114">
    <property type="term" value="P:cellular detoxification of fluoride"/>
    <property type="evidence" value="ECO:0007669"/>
    <property type="project" value="UniProtKB-UniRule"/>
</dbReference>
<evidence type="ECO:0000256" key="6">
    <source>
        <dbReference type="ARBA" id="ARBA00023303"/>
    </source>
</evidence>
<keyword evidence="5 10" id="KW-0472">Membrane</keyword>
<dbReference type="Pfam" id="PF02537">
    <property type="entry name" value="CRCB"/>
    <property type="match status" value="1"/>
</dbReference>
<dbReference type="AlphaFoldDB" id="A0A367YTM0"/>
<evidence type="ECO:0000256" key="7">
    <source>
        <dbReference type="ARBA" id="ARBA00035120"/>
    </source>
</evidence>
<keyword evidence="10" id="KW-0915">Sodium</keyword>
<feature type="transmembrane region" description="Helical" evidence="10">
    <location>
        <begin position="95"/>
        <end position="119"/>
    </location>
</feature>
<feature type="binding site" evidence="10">
    <location>
        <position position="76"/>
    </location>
    <ligand>
        <name>Na(+)</name>
        <dbReference type="ChEBI" id="CHEBI:29101"/>
        <note>structural</note>
    </ligand>
</feature>
<keyword evidence="12" id="KW-1185">Reference proteome</keyword>
<evidence type="ECO:0000256" key="1">
    <source>
        <dbReference type="ARBA" id="ARBA00004651"/>
    </source>
</evidence>
<keyword evidence="6 10" id="KW-0407">Ion channel</keyword>
<dbReference type="InterPro" id="IPR003691">
    <property type="entry name" value="FluC"/>
</dbReference>
<feature type="transmembrane region" description="Helical" evidence="10">
    <location>
        <begin position="37"/>
        <end position="58"/>
    </location>
</feature>
<dbReference type="Proteomes" id="UP000252770">
    <property type="component" value="Unassembled WGS sequence"/>
</dbReference>
<proteinExistence type="inferred from homology"/>
<evidence type="ECO:0000256" key="2">
    <source>
        <dbReference type="ARBA" id="ARBA00022475"/>
    </source>
</evidence>
<dbReference type="RefSeq" id="WP_114127050.1">
    <property type="nucleotide sequence ID" value="NZ_QOUI01000007.1"/>
</dbReference>
<evidence type="ECO:0000256" key="8">
    <source>
        <dbReference type="ARBA" id="ARBA00035585"/>
    </source>
</evidence>
<feature type="binding site" evidence="10">
    <location>
        <position position="79"/>
    </location>
    <ligand>
        <name>Na(+)</name>
        <dbReference type="ChEBI" id="CHEBI:29101"/>
        <note>structural</note>
    </ligand>
</feature>
<keyword evidence="3 10" id="KW-0812">Transmembrane</keyword>
<comment type="catalytic activity">
    <reaction evidence="8">
        <text>fluoride(in) = fluoride(out)</text>
        <dbReference type="Rhea" id="RHEA:76159"/>
        <dbReference type="ChEBI" id="CHEBI:17051"/>
    </reaction>
    <physiologicalReaction direction="left-to-right" evidence="8">
        <dbReference type="Rhea" id="RHEA:76160"/>
    </physiologicalReaction>
</comment>
<gene>
    <name evidence="10" type="primary">fluC</name>
    <name evidence="10" type="synonym">crcB</name>
    <name evidence="11" type="ORF">DT076_12750</name>
</gene>
<sequence>MTTPPSAGTHVLLVAAGSAVGAVLRFLLDTAAGGGWAALWTLNLAGAALLGLLTGLLAGRRSARWLAPLLGPGLLGGFTTFSAVLVLTVGSTGPVAAVAQLGAMTLLGALAAWAGLVLARRLHPHGDVPAEARR</sequence>
<comment type="function">
    <text evidence="9 10">Fluoride-specific ion channel. Important for reducing fluoride concentration in the cell, thus reducing its toxicity.</text>
</comment>
<evidence type="ECO:0000256" key="10">
    <source>
        <dbReference type="HAMAP-Rule" id="MF_00454"/>
    </source>
</evidence>
<evidence type="ECO:0000313" key="12">
    <source>
        <dbReference type="Proteomes" id="UP000252770"/>
    </source>
</evidence>
<keyword evidence="2 10" id="KW-1003">Cell membrane</keyword>
<evidence type="ECO:0000313" key="11">
    <source>
        <dbReference type="EMBL" id="RCK69194.1"/>
    </source>
</evidence>
<feature type="transmembrane region" description="Helical" evidence="10">
    <location>
        <begin position="65"/>
        <end position="89"/>
    </location>
</feature>
<evidence type="ECO:0000256" key="5">
    <source>
        <dbReference type="ARBA" id="ARBA00023136"/>
    </source>
</evidence>
<dbReference type="GO" id="GO:0005886">
    <property type="term" value="C:plasma membrane"/>
    <property type="evidence" value="ECO:0007669"/>
    <property type="project" value="UniProtKB-SubCell"/>
</dbReference>
<comment type="caution">
    <text evidence="11">The sequence shown here is derived from an EMBL/GenBank/DDBJ whole genome shotgun (WGS) entry which is preliminary data.</text>
</comment>
<keyword evidence="10" id="KW-0813">Transport</keyword>
<dbReference type="HAMAP" id="MF_00454">
    <property type="entry name" value="FluC"/>
    <property type="match status" value="1"/>
</dbReference>
<reference evidence="11 12" key="1">
    <citation type="submission" date="2018-07" db="EMBL/GenBank/DDBJ databases">
        <title>Desertimonas flava gen. nov. sp. nov.</title>
        <authorList>
            <person name="Liu S."/>
        </authorList>
    </citation>
    <scope>NUCLEOTIDE SEQUENCE [LARGE SCALE GENOMIC DNA]</scope>
    <source>
        <strain evidence="11 12">16Sb5-5</strain>
    </source>
</reference>
<keyword evidence="4 10" id="KW-1133">Transmembrane helix</keyword>
<protein>
    <recommendedName>
        <fullName evidence="10">Fluoride-specific ion channel FluC</fullName>
    </recommendedName>
</protein>
<keyword evidence="10" id="KW-0406">Ion transport</keyword>
<comment type="activity regulation">
    <text evidence="10">Na(+) is not transported, but it plays an essential structural role and its presence is essential for fluoride channel function.</text>
</comment>
<comment type="subcellular location">
    <subcellularLocation>
        <location evidence="1 10">Cell membrane</location>
        <topology evidence="1 10">Multi-pass membrane protein</topology>
    </subcellularLocation>
</comment>
<comment type="similarity">
    <text evidence="7 10">Belongs to the fluoride channel Fluc/FEX (TC 1.A.43) family.</text>
</comment>
<dbReference type="EMBL" id="QOUI01000007">
    <property type="protein sequence ID" value="RCK69194.1"/>
    <property type="molecule type" value="Genomic_DNA"/>
</dbReference>